<dbReference type="Pfam" id="PF00134">
    <property type="entry name" value="Cyclin_N"/>
    <property type="match status" value="1"/>
</dbReference>
<comment type="similarity">
    <text evidence="1">Belongs to the cyclin family.</text>
</comment>
<comment type="caution">
    <text evidence="3">The sequence shown here is derived from an EMBL/GenBank/DDBJ whole genome shotgun (WGS) entry which is preliminary data.</text>
</comment>
<organism evidence="3 4">
    <name type="scientific">Anaeromyces robustus</name>
    <dbReference type="NCBI Taxonomy" id="1754192"/>
    <lineage>
        <taxon>Eukaryota</taxon>
        <taxon>Fungi</taxon>
        <taxon>Fungi incertae sedis</taxon>
        <taxon>Chytridiomycota</taxon>
        <taxon>Chytridiomycota incertae sedis</taxon>
        <taxon>Neocallimastigomycetes</taxon>
        <taxon>Neocallimastigales</taxon>
        <taxon>Neocallimastigaceae</taxon>
        <taxon>Anaeromyces</taxon>
    </lineage>
</organism>
<dbReference type="STRING" id="1754192.A0A1Y1WUS8"/>
<keyword evidence="1" id="KW-0195">Cyclin</keyword>
<feature type="domain" description="Cyclin-like" evidence="2">
    <location>
        <begin position="603"/>
        <end position="689"/>
    </location>
</feature>
<dbReference type="Proteomes" id="UP000193944">
    <property type="component" value="Unassembled WGS sequence"/>
</dbReference>
<dbReference type="InterPro" id="IPR039361">
    <property type="entry name" value="Cyclin"/>
</dbReference>
<keyword evidence="4" id="KW-1185">Reference proteome</keyword>
<name>A0A1Y1WUS8_9FUNG</name>
<evidence type="ECO:0000313" key="4">
    <source>
        <dbReference type="Proteomes" id="UP000193944"/>
    </source>
</evidence>
<evidence type="ECO:0000259" key="2">
    <source>
        <dbReference type="SMART" id="SM00385"/>
    </source>
</evidence>
<accession>A0A1Y1WUS8</accession>
<reference evidence="3 4" key="1">
    <citation type="submission" date="2016-08" db="EMBL/GenBank/DDBJ databases">
        <title>A Parts List for Fungal Cellulosomes Revealed by Comparative Genomics.</title>
        <authorList>
            <consortium name="DOE Joint Genome Institute"/>
            <person name="Haitjema C.H."/>
            <person name="Gilmore S.P."/>
            <person name="Henske J.K."/>
            <person name="Solomon K.V."/>
            <person name="De Groot R."/>
            <person name="Kuo A."/>
            <person name="Mondo S.J."/>
            <person name="Salamov A.A."/>
            <person name="Labutti K."/>
            <person name="Zhao Z."/>
            <person name="Chiniquy J."/>
            <person name="Barry K."/>
            <person name="Brewer H.M."/>
            <person name="Purvine S.O."/>
            <person name="Wright A.T."/>
            <person name="Boxma B."/>
            <person name="Van Alen T."/>
            <person name="Hackstein J.H."/>
            <person name="Baker S.E."/>
            <person name="Grigoriev I.V."/>
            <person name="O'Malley M.A."/>
        </authorList>
    </citation>
    <scope>NUCLEOTIDE SEQUENCE [LARGE SCALE GENOMIC DNA]</scope>
    <source>
        <strain evidence="3 4">S4</strain>
    </source>
</reference>
<dbReference type="Gene3D" id="1.10.472.10">
    <property type="entry name" value="Cyclin-like"/>
    <property type="match status" value="2"/>
</dbReference>
<dbReference type="InterPro" id="IPR013763">
    <property type="entry name" value="Cyclin-like_dom"/>
</dbReference>
<evidence type="ECO:0000313" key="3">
    <source>
        <dbReference type="EMBL" id="ORX77048.1"/>
    </source>
</evidence>
<dbReference type="PANTHER" id="PTHR10177">
    <property type="entry name" value="CYCLINS"/>
    <property type="match status" value="1"/>
</dbReference>
<dbReference type="EMBL" id="MCFG01000266">
    <property type="protein sequence ID" value="ORX77048.1"/>
    <property type="molecule type" value="Genomic_DNA"/>
</dbReference>
<gene>
    <name evidence="3" type="ORF">BCR32DRAFT_283551</name>
</gene>
<proteinExistence type="inferred from homology"/>
<dbReference type="SUPFAM" id="SSF47954">
    <property type="entry name" value="Cyclin-like"/>
    <property type="match status" value="1"/>
</dbReference>
<protein>
    <recommendedName>
        <fullName evidence="2">Cyclin-like domain-containing protein</fullName>
    </recommendedName>
</protein>
<dbReference type="AlphaFoldDB" id="A0A1Y1WUS8"/>
<dbReference type="OrthoDB" id="2122115at2759"/>
<dbReference type="InterPro" id="IPR036915">
    <property type="entry name" value="Cyclin-like_sf"/>
</dbReference>
<evidence type="ECO:0000256" key="1">
    <source>
        <dbReference type="RuleBase" id="RU000383"/>
    </source>
</evidence>
<sequence>MLNNLNSTIITPLSPKNQKKVDSKIIHNEYCNDISPEFLNTKNKTVKKYLHSTNIQNNDTSNFLLFTPADICHSNLSITNNLNEIIKPSFTTTTSSSDIDTTNFSSTASILLNDNNSNTNFDNKSYSIDFSSNDLPKNCNEISLENNDITNCHLFNNNNKKNKANIINNMVNNNNNNNIISQTSNLFNTLSNKKELDELSNPFYNYNLVSNNIMNICQIENENNSYLDNTKDSKIFNVEANNKLLEFEKNINDFDLNNNLLNSQYDTKTLSSLFSNYQNQNNLNISYANNNNMIISNINNVNPPIKNMENTLTENRKRKIEMINYRNVNESDENEALPISNELILNNKNIINIHKKLKTTNDIINDTYHLINKINKSSFIDNKIQHLNNSSNNKINEEYKNIFEDEKEFNDISLNNNNNNNNTLYTANDTQSLTYLPLNLSENIDINIFKEKTIHPLSISNNNKTLNSYNQNNKNEQLDIINDLNKMNIEPTTTKEELNDIKNMKLIKESDIKKNDEKKTKLVIKISKKMLKQHDDLSNDKKNVLLKKHMSKNIESLIKVPAKLKSMINMSRSQFSYMTSNNDLNIPITLTPKESRQIRNIAEQLYNLNSMYRFTDETLYLAMNYIYRYTRSVCRVQSKMLELIILTSMYIAGKFNEELNEPTITDIMSSSTSVIKMNDVKKMERKMLSKLNWNLYITSPQSVIIEYINYLKETTGLAKPIEKYISSFRAFNYIINNNFGEFIYPVFIIAFSELLLLPANFNINKNSIIKFLSLNKDDINQLNECLHLLFERVKERRFKKISIRNNCICDKCLKNNKK</sequence>
<dbReference type="SMART" id="SM00385">
    <property type="entry name" value="CYCLIN"/>
    <property type="match status" value="1"/>
</dbReference>
<reference evidence="3 4" key="2">
    <citation type="submission" date="2016-08" db="EMBL/GenBank/DDBJ databases">
        <title>Pervasive Adenine N6-methylation of Active Genes in Fungi.</title>
        <authorList>
            <consortium name="DOE Joint Genome Institute"/>
            <person name="Mondo S.J."/>
            <person name="Dannebaum R.O."/>
            <person name="Kuo R.C."/>
            <person name="Labutti K."/>
            <person name="Haridas S."/>
            <person name="Kuo A."/>
            <person name="Salamov A."/>
            <person name="Ahrendt S.R."/>
            <person name="Lipzen A."/>
            <person name="Sullivan W."/>
            <person name="Andreopoulos W.B."/>
            <person name="Clum A."/>
            <person name="Lindquist E."/>
            <person name="Daum C."/>
            <person name="Ramamoorthy G.K."/>
            <person name="Gryganskyi A."/>
            <person name="Culley D."/>
            <person name="Magnuson J.K."/>
            <person name="James T.Y."/>
            <person name="O'Malley M.A."/>
            <person name="Stajich J.E."/>
            <person name="Spatafora J.W."/>
            <person name="Visel A."/>
            <person name="Grigoriev I.V."/>
        </authorList>
    </citation>
    <scope>NUCLEOTIDE SEQUENCE [LARGE SCALE GENOMIC DNA]</scope>
    <source>
        <strain evidence="3 4">S4</strain>
    </source>
</reference>
<dbReference type="InterPro" id="IPR006671">
    <property type="entry name" value="Cyclin_N"/>
</dbReference>